<dbReference type="PANTHER" id="PTHR46623:SF6">
    <property type="entry name" value="ALPHA_BETA-HYDROLASES SUPERFAMILY PROTEIN"/>
    <property type="match status" value="1"/>
</dbReference>
<dbReference type="GO" id="GO:0016787">
    <property type="term" value="F:hydrolase activity"/>
    <property type="evidence" value="ECO:0007669"/>
    <property type="project" value="InterPro"/>
</dbReference>
<accession>A0A837DEW0</accession>
<dbReference type="Gene3D" id="3.40.50.1820">
    <property type="entry name" value="alpha/beta hydrolase"/>
    <property type="match status" value="1"/>
</dbReference>
<dbReference type="EMBL" id="JRZE01000003">
    <property type="protein sequence ID" value="KHF44904.1"/>
    <property type="molecule type" value="Genomic_DNA"/>
</dbReference>
<dbReference type="SUPFAM" id="SSF53474">
    <property type="entry name" value="alpha/beta-Hydrolases"/>
    <property type="match status" value="1"/>
</dbReference>
<dbReference type="AlphaFoldDB" id="A0A837DEW0"/>
<dbReference type="InterPro" id="IPR051049">
    <property type="entry name" value="Dienelactone_hydrolase-like"/>
</dbReference>
<dbReference type="InterPro" id="IPR002925">
    <property type="entry name" value="Dienelactn_hydro"/>
</dbReference>
<dbReference type="OMA" id="QRRIFDW"/>
<dbReference type="PANTHER" id="PTHR46623">
    <property type="entry name" value="CARBOXYMETHYLENEBUTENOLIDASE-RELATED"/>
    <property type="match status" value="1"/>
</dbReference>
<evidence type="ECO:0000313" key="2">
    <source>
        <dbReference type="EMBL" id="KHF44904.1"/>
    </source>
</evidence>
<protein>
    <submittedName>
        <fullName evidence="2">Carboxymethylenebutenolidase</fullName>
    </submittedName>
</protein>
<evidence type="ECO:0000259" key="1">
    <source>
        <dbReference type="Pfam" id="PF01738"/>
    </source>
</evidence>
<reference evidence="2 3" key="1">
    <citation type="submission" date="2014-10" db="EMBL/GenBank/DDBJ databases">
        <title>Genome sequence of Micropolyspora internatus JCM3315.</title>
        <authorList>
            <person name="Shin S.-K."/>
            <person name="Yi H."/>
        </authorList>
    </citation>
    <scope>NUCLEOTIDE SEQUENCE [LARGE SCALE GENOMIC DNA]</scope>
    <source>
        <strain evidence="2 3">JCM 3315</strain>
    </source>
</reference>
<feature type="domain" description="Dienelactone hydrolase" evidence="1">
    <location>
        <begin position="21"/>
        <end position="219"/>
    </location>
</feature>
<comment type="caution">
    <text evidence="2">The sequence shown here is derived from an EMBL/GenBank/DDBJ whole genome shotgun (WGS) entry which is preliminary data.</text>
</comment>
<organism evidence="2 3">
    <name type="scientific">Saccharomonospora viridis</name>
    <dbReference type="NCBI Taxonomy" id="1852"/>
    <lineage>
        <taxon>Bacteria</taxon>
        <taxon>Bacillati</taxon>
        <taxon>Actinomycetota</taxon>
        <taxon>Actinomycetes</taxon>
        <taxon>Pseudonocardiales</taxon>
        <taxon>Pseudonocardiaceae</taxon>
        <taxon>Saccharomonospora</taxon>
    </lineage>
</organism>
<evidence type="ECO:0000313" key="3">
    <source>
        <dbReference type="Proteomes" id="UP000030848"/>
    </source>
</evidence>
<dbReference type="RefSeq" id="WP_012795704.1">
    <property type="nucleotide sequence ID" value="NZ_CALJZO010000028.1"/>
</dbReference>
<proteinExistence type="predicted"/>
<gene>
    <name evidence="2" type="ORF">MINT15_17860</name>
</gene>
<sequence>MTQTHTQDYERSDGRRLRLTYAEPDGAVRGGLVVLHEMGGVTDAARFLVASLAAEGWLAVTPELGRFDADEDGVGQAGQTLLSATDTAFAWLVQRGVFGDQLGVVGFDLGGTAALVVAANRKLGAAVSVGGRGISSPASPALPALVNIAGTLTSPWLGLYGDNGDEASQAEVERLKEEAAKAKVATNVVRYPGASHRFDADPEAAAEAWQRVLAWFDAHLR</sequence>
<dbReference type="Pfam" id="PF01738">
    <property type="entry name" value="DLH"/>
    <property type="match status" value="1"/>
</dbReference>
<dbReference type="OrthoDB" id="188362at2"/>
<dbReference type="Proteomes" id="UP000030848">
    <property type="component" value="Unassembled WGS sequence"/>
</dbReference>
<name>A0A837DEW0_9PSEU</name>
<dbReference type="InterPro" id="IPR029058">
    <property type="entry name" value="AB_hydrolase_fold"/>
</dbReference>